<gene>
    <name evidence="2" type="ORF">JYZ213_LOCUS47048</name>
</gene>
<feature type="non-terminal residue" evidence="2">
    <location>
        <position position="1"/>
    </location>
</feature>
<feature type="compositionally biased region" description="Low complexity" evidence="1">
    <location>
        <begin position="1"/>
        <end position="21"/>
    </location>
</feature>
<dbReference type="EMBL" id="CAJNOG010007190">
    <property type="protein sequence ID" value="CAF1564118.1"/>
    <property type="molecule type" value="Genomic_DNA"/>
</dbReference>
<feature type="region of interest" description="Disordered" evidence="1">
    <location>
        <begin position="1"/>
        <end position="112"/>
    </location>
</feature>
<dbReference type="Proteomes" id="UP000663845">
    <property type="component" value="Unassembled WGS sequence"/>
</dbReference>
<proteinExistence type="predicted"/>
<evidence type="ECO:0000256" key="1">
    <source>
        <dbReference type="SAM" id="MobiDB-lite"/>
    </source>
</evidence>
<organism evidence="2 3">
    <name type="scientific">Adineta steineri</name>
    <dbReference type="NCBI Taxonomy" id="433720"/>
    <lineage>
        <taxon>Eukaryota</taxon>
        <taxon>Metazoa</taxon>
        <taxon>Spiralia</taxon>
        <taxon>Gnathifera</taxon>
        <taxon>Rotifera</taxon>
        <taxon>Eurotatoria</taxon>
        <taxon>Bdelloidea</taxon>
        <taxon>Adinetida</taxon>
        <taxon>Adinetidae</taxon>
        <taxon>Adineta</taxon>
    </lineage>
</organism>
<evidence type="ECO:0000313" key="2">
    <source>
        <dbReference type="EMBL" id="CAF1564118.1"/>
    </source>
</evidence>
<evidence type="ECO:0000313" key="3">
    <source>
        <dbReference type="Proteomes" id="UP000663845"/>
    </source>
</evidence>
<feature type="compositionally biased region" description="Low complexity" evidence="1">
    <location>
        <begin position="77"/>
        <end position="104"/>
    </location>
</feature>
<protein>
    <submittedName>
        <fullName evidence="2">Uncharacterized protein</fullName>
    </submittedName>
</protein>
<name>A0A815Y0C0_9BILA</name>
<comment type="caution">
    <text evidence="2">The sequence shown here is derived from an EMBL/GenBank/DDBJ whole genome shotgun (WGS) entry which is preliminary data.</text>
</comment>
<reference evidence="2" key="1">
    <citation type="submission" date="2021-02" db="EMBL/GenBank/DDBJ databases">
        <authorList>
            <person name="Nowell W R."/>
        </authorList>
    </citation>
    <scope>NUCLEOTIDE SEQUENCE</scope>
</reference>
<sequence>TASGRSTPSPTTINPSSPQSPIRKDYGQTISTSQIESGHQNYSYIQHSQSQTGHQNHSPIQHSRSHSPLVSSPVGIVSPVQQQQTSTNQRSSSPSRQRQSCNRQISSTHEYKSLITTPTVELLDSTKPYQAG</sequence>
<feature type="compositionally biased region" description="Polar residues" evidence="1">
    <location>
        <begin position="28"/>
        <end position="70"/>
    </location>
</feature>
<dbReference type="AlphaFoldDB" id="A0A815Y0C0"/>
<accession>A0A815Y0C0</accession>
<feature type="non-terminal residue" evidence="2">
    <location>
        <position position="132"/>
    </location>
</feature>